<name>A0A6S6TE98_9BACT</name>
<dbReference type="InterPro" id="IPR046239">
    <property type="entry name" value="DUF6272"/>
</dbReference>
<dbReference type="AlphaFoldDB" id="A0A6S6TE98"/>
<organism evidence="1">
    <name type="scientific">uncultured Sulfurovum sp</name>
    <dbReference type="NCBI Taxonomy" id="269237"/>
    <lineage>
        <taxon>Bacteria</taxon>
        <taxon>Pseudomonadati</taxon>
        <taxon>Campylobacterota</taxon>
        <taxon>Epsilonproteobacteria</taxon>
        <taxon>Campylobacterales</taxon>
        <taxon>Sulfurovaceae</taxon>
        <taxon>Sulfurovum</taxon>
        <taxon>environmental samples</taxon>
    </lineage>
</organism>
<dbReference type="Pfam" id="PF19788">
    <property type="entry name" value="DUF6272"/>
    <property type="match status" value="1"/>
</dbReference>
<evidence type="ECO:0008006" key="2">
    <source>
        <dbReference type="Google" id="ProtNLM"/>
    </source>
</evidence>
<dbReference type="NCBIfam" id="NF038262">
    <property type="entry name" value="SiaB_fam_kinase"/>
    <property type="match status" value="1"/>
</dbReference>
<proteinExistence type="predicted"/>
<evidence type="ECO:0000313" key="1">
    <source>
        <dbReference type="EMBL" id="CAA6817535.1"/>
    </source>
</evidence>
<gene>
    <name evidence="1" type="ORF">HELGO_WM1349</name>
</gene>
<dbReference type="EMBL" id="CACVAP010000086">
    <property type="protein sequence ID" value="CAA6817535.1"/>
    <property type="molecule type" value="Genomic_DNA"/>
</dbReference>
<accession>A0A6S6TE98</accession>
<sequence length="181" mass="21119">MKKSLKICIKVDDNVIYEFAGKINEAMMIEAANDIEKLLLESCFNKDKVKNVFELFVETAQNILNYSYRDKIVDDNSLETFCNYSLYCFTSDSTYVLESCNLIETYQREIIKEKLEVIKDLDHKALRKLVRQKSRSKEDSHEKGAGLGYIMMARKSCAPMEVEFSPYDKEGILVYKQRLFI</sequence>
<reference evidence="1" key="1">
    <citation type="submission" date="2020-01" db="EMBL/GenBank/DDBJ databases">
        <authorList>
            <person name="Meier V. D."/>
            <person name="Meier V D."/>
        </authorList>
    </citation>
    <scope>NUCLEOTIDE SEQUENCE</scope>
    <source>
        <strain evidence="1">HLG_WM_MAG_06</strain>
    </source>
</reference>
<protein>
    <recommendedName>
        <fullName evidence="2">Histidine kinase/HSP90-like ATPase domain-containing protein</fullName>
    </recommendedName>
</protein>